<dbReference type="AlphaFoldDB" id="A0A4Q7YZC7"/>
<accession>A0A4Q7YZC7</accession>
<dbReference type="PANTHER" id="PTHR44591">
    <property type="entry name" value="STRESS RESPONSE REGULATOR PROTEIN 1"/>
    <property type="match status" value="1"/>
</dbReference>
<dbReference type="RefSeq" id="WP_130420395.1">
    <property type="nucleotide sequence ID" value="NZ_SHKW01000001.1"/>
</dbReference>
<dbReference type="InterPro" id="IPR050595">
    <property type="entry name" value="Bact_response_regulator"/>
</dbReference>
<organism evidence="4 5">
    <name type="scientific">Edaphobacter modestus</name>
    <dbReference type="NCBI Taxonomy" id="388466"/>
    <lineage>
        <taxon>Bacteria</taxon>
        <taxon>Pseudomonadati</taxon>
        <taxon>Acidobacteriota</taxon>
        <taxon>Terriglobia</taxon>
        <taxon>Terriglobales</taxon>
        <taxon>Acidobacteriaceae</taxon>
        <taxon>Edaphobacter</taxon>
    </lineage>
</organism>
<keyword evidence="5" id="KW-1185">Reference proteome</keyword>
<evidence type="ECO:0000313" key="4">
    <source>
        <dbReference type="EMBL" id="RZU42529.1"/>
    </source>
</evidence>
<dbReference type="PANTHER" id="PTHR44591:SF3">
    <property type="entry name" value="RESPONSE REGULATORY DOMAIN-CONTAINING PROTEIN"/>
    <property type="match status" value="1"/>
</dbReference>
<dbReference type="InterPro" id="IPR001789">
    <property type="entry name" value="Sig_transdc_resp-reg_receiver"/>
</dbReference>
<dbReference type="Proteomes" id="UP000292958">
    <property type="component" value="Unassembled WGS sequence"/>
</dbReference>
<reference evidence="4 5" key="1">
    <citation type="submission" date="2019-02" db="EMBL/GenBank/DDBJ databases">
        <title>Genomic Encyclopedia of Archaeal and Bacterial Type Strains, Phase II (KMG-II): from individual species to whole genera.</title>
        <authorList>
            <person name="Goeker M."/>
        </authorList>
    </citation>
    <scope>NUCLEOTIDE SEQUENCE [LARGE SCALE GENOMIC DNA]</scope>
    <source>
        <strain evidence="4 5">DSM 18101</strain>
    </source>
</reference>
<evidence type="ECO:0000256" key="1">
    <source>
        <dbReference type="ARBA" id="ARBA00022553"/>
    </source>
</evidence>
<evidence type="ECO:0000259" key="3">
    <source>
        <dbReference type="PROSITE" id="PS50110"/>
    </source>
</evidence>
<dbReference type="PROSITE" id="PS50110">
    <property type="entry name" value="RESPONSE_REGULATORY"/>
    <property type="match status" value="1"/>
</dbReference>
<dbReference type="Pfam" id="PF00072">
    <property type="entry name" value="Response_reg"/>
    <property type="match status" value="1"/>
</dbReference>
<protein>
    <submittedName>
        <fullName evidence="4">Response regulator receiver domain-containing protein</fullName>
    </submittedName>
</protein>
<dbReference type="CDD" id="cd00156">
    <property type="entry name" value="REC"/>
    <property type="match status" value="1"/>
</dbReference>
<dbReference type="SMART" id="SM00448">
    <property type="entry name" value="REC"/>
    <property type="match status" value="1"/>
</dbReference>
<dbReference type="GO" id="GO:0000160">
    <property type="term" value="P:phosphorelay signal transduction system"/>
    <property type="evidence" value="ECO:0007669"/>
    <property type="project" value="InterPro"/>
</dbReference>
<feature type="domain" description="Response regulatory" evidence="3">
    <location>
        <begin position="28"/>
        <end position="143"/>
    </location>
</feature>
<dbReference type="InterPro" id="IPR011006">
    <property type="entry name" value="CheY-like_superfamily"/>
</dbReference>
<sequence>MVETPFGSFSFADEFSSNPMRQSTALPKVLVVDDERRIADTLAEILQMAGFHAVATYDGWTALETATWFRPDYLLSDVLMPRLNGVQLAIAIRKMHPAAKVLLFSGQAGISHILLEGQRQGFEFDILAKPIHPLKLIERLKEQ</sequence>
<comment type="caution">
    <text evidence="4">The sequence shown here is derived from an EMBL/GenBank/DDBJ whole genome shotgun (WGS) entry which is preliminary data.</text>
</comment>
<keyword evidence="1 2" id="KW-0597">Phosphoprotein</keyword>
<name>A0A4Q7YZC7_9BACT</name>
<evidence type="ECO:0000313" key="5">
    <source>
        <dbReference type="Proteomes" id="UP000292958"/>
    </source>
</evidence>
<feature type="modified residue" description="4-aspartylphosphate" evidence="2">
    <location>
        <position position="77"/>
    </location>
</feature>
<dbReference type="EMBL" id="SHKW01000001">
    <property type="protein sequence ID" value="RZU42529.1"/>
    <property type="molecule type" value="Genomic_DNA"/>
</dbReference>
<dbReference type="Gene3D" id="3.40.50.2300">
    <property type="match status" value="1"/>
</dbReference>
<evidence type="ECO:0000256" key="2">
    <source>
        <dbReference type="PROSITE-ProRule" id="PRU00169"/>
    </source>
</evidence>
<dbReference type="OrthoDB" id="9800897at2"/>
<proteinExistence type="predicted"/>
<dbReference type="SUPFAM" id="SSF52172">
    <property type="entry name" value="CheY-like"/>
    <property type="match status" value="1"/>
</dbReference>
<gene>
    <name evidence="4" type="ORF">BDD14_4119</name>
</gene>